<evidence type="ECO:0000256" key="2">
    <source>
        <dbReference type="ARBA" id="ARBA00022450"/>
    </source>
</evidence>
<gene>
    <name evidence="5" type="ORF">OIE82_35385</name>
</gene>
<dbReference type="InterPro" id="IPR020806">
    <property type="entry name" value="PKS_PP-bd"/>
</dbReference>
<keyword evidence="2" id="KW-0596">Phosphopantetheine</keyword>
<evidence type="ECO:0000259" key="4">
    <source>
        <dbReference type="PROSITE" id="PS50075"/>
    </source>
</evidence>
<reference evidence="5" key="1">
    <citation type="submission" date="2022-10" db="EMBL/GenBank/DDBJ databases">
        <title>The complete genomes of actinobacterial strains from the NBC collection.</title>
        <authorList>
            <person name="Joergensen T.S."/>
            <person name="Alvarez Arevalo M."/>
            <person name="Sterndorff E.B."/>
            <person name="Faurdal D."/>
            <person name="Vuksanovic O."/>
            <person name="Mourched A.-S."/>
            <person name="Charusanti P."/>
            <person name="Shaw S."/>
            <person name="Blin K."/>
            <person name="Weber T."/>
        </authorList>
    </citation>
    <scope>NUCLEOTIDE SEQUENCE [LARGE SCALE GENOMIC DNA]</scope>
    <source>
        <strain evidence="5">NBC 01686</strain>
        <plasmid evidence="5">unnamed1</plasmid>
    </source>
</reference>
<dbReference type="InterPro" id="IPR023213">
    <property type="entry name" value="CAT-like_dom_sf"/>
</dbReference>
<dbReference type="Pfam" id="PF00668">
    <property type="entry name" value="Condensation"/>
    <property type="match status" value="1"/>
</dbReference>
<sequence length="555" mass="60191">MRVEDRPPRPAGQPVALRPLSPGQQGILLQHNAAPGSPIFNVPAALELTGPLDEHALRRALTDLVARHEVLRTTFPQHATGVAQAIHPPHEAALPVRDLGSVPAAEQAQAARELLDNEAAIPFDLEHETGLRCRLVRLDTERHVLFWMMHHIICDGWSKAVFATDLSALYAAHHAGTPVPLPELSVSYSDFAAEQCDTDPAVLEQHLLYWDKQLEGVADLPTLVAAHRAGENPARGDSISLTIDAETTGRLHAVGRQGRSSLFMVLHAALAVALQQGSGHRDLLINTPYGGRPSPAFEPLIGFFVNVLALRTRLEGDPAFRELLAQVRGTALDAYEHSQAPIQHVAHRLAQRNRGRVGPLNEISLAFANLPYQDVRLMGLTVQGFPLTRVDVRYPLELHLWEDTASPGLGGRLIFRTDLVDRDTAAALVDAYQKVLHAVAADPGQRLSQLAPLNSRFLEPPTAWQAAGPLDQPQAWAEPSTDTERALLDIWAGLLHTDDISATDSFVDLGGHSLLVALMVAKVRDTFGVDLPVPTIYQDPTLRSVASAIDAAAAT</sequence>
<evidence type="ECO:0000256" key="1">
    <source>
        <dbReference type="ARBA" id="ARBA00001957"/>
    </source>
</evidence>
<name>A0ABZ1YFV2_9ACTN</name>
<dbReference type="PANTHER" id="PTHR45527">
    <property type="entry name" value="NONRIBOSOMAL PEPTIDE SYNTHETASE"/>
    <property type="match status" value="1"/>
</dbReference>
<dbReference type="Gene3D" id="3.30.559.30">
    <property type="entry name" value="Nonribosomal peptide synthetase, condensation domain"/>
    <property type="match status" value="1"/>
</dbReference>
<dbReference type="SMART" id="SM00823">
    <property type="entry name" value="PKS_PP"/>
    <property type="match status" value="1"/>
</dbReference>
<dbReference type="Pfam" id="PF00550">
    <property type="entry name" value="PP-binding"/>
    <property type="match status" value="1"/>
</dbReference>
<dbReference type="PROSITE" id="PS50075">
    <property type="entry name" value="CARRIER"/>
    <property type="match status" value="1"/>
</dbReference>
<geneLocation type="plasmid" evidence="5">
    <name>unnamed1</name>
</geneLocation>
<dbReference type="CDD" id="cd19531">
    <property type="entry name" value="LCL_NRPS-like"/>
    <property type="match status" value="1"/>
</dbReference>
<dbReference type="PANTHER" id="PTHR45527:SF1">
    <property type="entry name" value="FATTY ACID SYNTHASE"/>
    <property type="match status" value="1"/>
</dbReference>
<feature type="domain" description="Carrier" evidence="4">
    <location>
        <begin position="478"/>
        <end position="553"/>
    </location>
</feature>
<dbReference type="Gene3D" id="3.30.559.10">
    <property type="entry name" value="Chloramphenicol acetyltransferase-like domain"/>
    <property type="match status" value="1"/>
</dbReference>
<dbReference type="InterPro" id="IPR009081">
    <property type="entry name" value="PP-bd_ACP"/>
</dbReference>
<dbReference type="SUPFAM" id="SSF52777">
    <property type="entry name" value="CoA-dependent acyltransferases"/>
    <property type="match status" value="2"/>
</dbReference>
<accession>A0ABZ1YFV2</accession>
<dbReference type="PROSITE" id="PS00012">
    <property type="entry name" value="PHOSPHOPANTETHEINE"/>
    <property type="match status" value="1"/>
</dbReference>
<keyword evidence="3" id="KW-0597">Phosphoprotein</keyword>
<dbReference type="SUPFAM" id="SSF47336">
    <property type="entry name" value="ACP-like"/>
    <property type="match status" value="1"/>
</dbReference>
<evidence type="ECO:0000256" key="3">
    <source>
        <dbReference type="ARBA" id="ARBA00022553"/>
    </source>
</evidence>
<keyword evidence="5" id="KW-0614">Plasmid</keyword>
<protein>
    <submittedName>
        <fullName evidence="5">Condensation domain-containing protein</fullName>
    </submittedName>
</protein>
<dbReference type="InterPro" id="IPR001242">
    <property type="entry name" value="Condensation_dom"/>
</dbReference>
<dbReference type="EMBL" id="CP109208">
    <property type="protein sequence ID" value="WUU58465.1"/>
    <property type="molecule type" value="Genomic_DNA"/>
</dbReference>
<dbReference type="InterPro" id="IPR036736">
    <property type="entry name" value="ACP-like_sf"/>
</dbReference>
<dbReference type="Gene3D" id="1.10.1200.10">
    <property type="entry name" value="ACP-like"/>
    <property type="match status" value="1"/>
</dbReference>
<evidence type="ECO:0000313" key="5">
    <source>
        <dbReference type="EMBL" id="WUU58465.1"/>
    </source>
</evidence>
<organism evidence="5">
    <name type="scientific">Streptomyces althioticus</name>
    <dbReference type="NCBI Taxonomy" id="83380"/>
    <lineage>
        <taxon>Bacteria</taxon>
        <taxon>Bacillati</taxon>
        <taxon>Actinomycetota</taxon>
        <taxon>Actinomycetes</taxon>
        <taxon>Kitasatosporales</taxon>
        <taxon>Streptomycetaceae</taxon>
        <taxon>Streptomyces</taxon>
        <taxon>Streptomyces althioticus group</taxon>
    </lineage>
</organism>
<dbReference type="InterPro" id="IPR006162">
    <property type="entry name" value="Ppantetheine_attach_site"/>
</dbReference>
<dbReference type="RefSeq" id="WP_266477810.1">
    <property type="nucleotide sequence ID" value="NZ_CP109208.1"/>
</dbReference>
<comment type="cofactor">
    <cofactor evidence="1">
        <name>pantetheine 4'-phosphate</name>
        <dbReference type="ChEBI" id="CHEBI:47942"/>
    </cofactor>
</comment>
<proteinExistence type="predicted"/>